<comment type="cofactor">
    <cofactor evidence="4">
        <name>iron-sulfur cluster</name>
        <dbReference type="ChEBI" id="CHEBI:30408"/>
    </cofactor>
    <text evidence="4">Binds 1 iron-sulfur cluster per subunit.</text>
</comment>
<dbReference type="SUPFAM" id="SSF89360">
    <property type="entry name" value="HesB-like domain"/>
    <property type="match status" value="1"/>
</dbReference>
<dbReference type="InterPro" id="IPR035903">
    <property type="entry name" value="HesB-like_dom_sf"/>
</dbReference>
<dbReference type="NCBIfam" id="NF010147">
    <property type="entry name" value="PRK13623.1"/>
    <property type="match status" value="1"/>
</dbReference>
<sequence>MVESADPISMTDAAAAKLQSLIEEEENDRLMLRVYVTGGGCSGFQYGFTFDEEHQEDDTEVLKNGVKLVVDPLSFQYLVGSEVDYKENLEGARFTVSNPNATSTCGCGASFSI</sequence>
<feature type="binding site" evidence="4">
    <location>
        <position position="105"/>
    </location>
    <ligand>
        <name>iron-sulfur cluster</name>
        <dbReference type="ChEBI" id="CHEBI:30408"/>
    </ligand>
</feature>
<keyword evidence="1 4" id="KW-0479">Metal-binding</keyword>
<dbReference type="PROSITE" id="PS01152">
    <property type="entry name" value="HESB"/>
    <property type="match status" value="1"/>
</dbReference>
<evidence type="ECO:0000259" key="5">
    <source>
        <dbReference type="Pfam" id="PF01521"/>
    </source>
</evidence>
<evidence type="ECO:0000313" key="6">
    <source>
        <dbReference type="EMBL" id="CUB05206.1"/>
    </source>
</evidence>
<comment type="similarity">
    <text evidence="4">Belongs to the HesB/IscA family.</text>
</comment>
<dbReference type="PANTHER" id="PTHR43011">
    <property type="entry name" value="IRON-SULFUR CLUSTER ASSEMBLY 2 HOMOLOG, MITOCHONDRIAL"/>
    <property type="match status" value="1"/>
</dbReference>
<dbReference type="GO" id="GO:0051537">
    <property type="term" value="F:2 iron, 2 sulfur cluster binding"/>
    <property type="evidence" value="ECO:0007669"/>
    <property type="project" value="UniProtKB-ARBA"/>
</dbReference>
<dbReference type="GO" id="GO:0005506">
    <property type="term" value="F:iron ion binding"/>
    <property type="evidence" value="ECO:0007669"/>
    <property type="project" value="UniProtKB-UniRule"/>
</dbReference>
<dbReference type="InterPro" id="IPR000361">
    <property type="entry name" value="ATAP_core_dom"/>
</dbReference>
<name>A0A0K6IQ33_9GAMM</name>
<dbReference type="RefSeq" id="WP_055463889.1">
    <property type="nucleotide sequence ID" value="NZ_CYHG01000009.1"/>
</dbReference>
<dbReference type="EMBL" id="CYHG01000009">
    <property type="protein sequence ID" value="CUB05206.1"/>
    <property type="molecule type" value="Genomic_DNA"/>
</dbReference>
<reference evidence="7" key="1">
    <citation type="submission" date="2015-08" db="EMBL/GenBank/DDBJ databases">
        <authorList>
            <person name="Varghese N."/>
        </authorList>
    </citation>
    <scope>NUCLEOTIDE SEQUENCE [LARGE SCALE GENOMIC DNA]</scope>
    <source>
        <strain evidence="7">JCM 18476</strain>
    </source>
</reference>
<evidence type="ECO:0000256" key="2">
    <source>
        <dbReference type="ARBA" id="ARBA00023004"/>
    </source>
</evidence>
<dbReference type="OrthoDB" id="9801228at2"/>
<feature type="domain" description="Core" evidence="5">
    <location>
        <begin position="8"/>
        <end position="108"/>
    </location>
</feature>
<dbReference type="Pfam" id="PF01521">
    <property type="entry name" value="Fe-S_biosyn"/>
    <property type="match status" value="1"/>
</dbReference>
<feature type="binding site" evidence="4">
    <location>
        <position position="41"/>
    </location>
    <ligand>
        <name>iron-sulfur cluster</name>
        <dbReference type="ChEBI" id="CHEBI:30408"/>
    </ligand>
</feature>
<keyword evidence="2 4" id="KW-0408">Iron</keyword>
<evidence type="ECO:0000256" key="1">
    <source>
        <dbReference type="ARBA" id="ARBA00022723"/>
    </source>
</evidence>
<feature type="binding site" evidence="4">
    <location>
        <position position="107"/>
    </location>
    <ligand>
        <name>iron-sulfur cluster</name>
        <dbReference type="ChEBI" id="CHEBI:30408"/>
    </ligand>
</feature>
<organism evidence="6 7">
    <name type="scientific">Marinomonas fungiae</name>
    <dbReference type="NCBI Taxonomy" id="1137284"/>
    <lineage>
        <taxon>Bacteria</taxon>
        <taxon>Pseudomonadati</taxon>
        <taxon>Pseudomonadota</taxon>
        <taxon>Gammaproteobacteria</taxon>
        <taxon>Oceanospirillales</taxon>
        <taxon>Oceanospirillaceae</taxon>
        <taxon>Marinomonas</taxon>
    </lineage>
</organism>
<dbReference type="Proteomes" id="UP000182769">
    <property type="component" value="Unassembled WGS sequence"/>
</dbReference>
<gene>
    <name evidence="4" type="primary">erpA</name>
    <name evidence="6" type="ORF">Ga0061065_109125</name>
</gene>
<dbReference type="NCBIfam" id="TIGR00049">
    <property type="entry name" value="iron-sulfur cluster assembly accessory protein"/>
    <property type="match status" value="1"/>
</dbReference>
<dbReference type="FunFam" id="2.60.300.12:FF:000002">
    <property type="entry name" value="Iron-sulfur cluster insertion protein ErpA"/>
    <property type="match status" value="1"/>
</dbReference>
<proteinExistence type="inferred from homology"/>
<dbReference type="Gene3D" id="2.60.300.12">
    <property type="entry name" value="HesB-like domain"/>
    <property type="match status" value="1"/>
</dbReference>
<evidence type="ECO:0000313" key="7">
    <source>
        <dbReference type="Proteomes" id="UP000182769"/>
    </source>
</evidence>
<dbReference type="InterPro" id="IPR017870">
    <property type="entry name" value="FeS_cluster_insertion_CS"/>
</dbReference>
<evidence type="ECO:0000256" key="4">
    <source>
        <dbReference type="HAMAP-Rule" id="MF_01380"/>
    </source>
</evidence>
<comment type="function">
    <text evidence="4">Required for insertion of 4Fe-4S clusters for at least IspG.</text>
</comment>
<dbReference type="GO" id="GO:0016226">
    <property type="term" value="P:iron-sulfur cluster assembly"/>
    <property type="evidence" value="ECO:0007669"/>
    <property type="project" value="UniProtKB-UniRule"/>
</dbReference>
<dbReference type="AlphaFoldDB" id="A0A0K6IQ33"/>
<dbReference type="GO" id="GO:0051539">
    <property type="term" value="F:4 iron, 4 sulfur cluster binding"/>
    <property type="evidence" value="ECO:0007669"/>
    <property type="project" value="TreeGrafter"/>
</dbReference>
<protein>
    <recommendedName>
        <fullName evidence="4">Iron-sulfur cluster insertion protein ErpA</fullName>
    </recommendedName>
</protein>
<comment type="subunit">
    <text evidence="4">Homodimer.</text>
</comment>
<dbReference type="PANTHER" id="PTHR43011:SF1">
    <property type="entry name" value="IRON-SULFUR CLUSTER ASSEMBLY 2 HOMOLOG, MITOCHONDRIAL"/>
    <property type="match status" value="1"/>
</dbReference>
<evidence type="ECO:0000256" key="3">
    <source>
        <dbReference type="ARBA" id="ARBA00023014"/>
    </source>
</evidence>
<dbReference type="InterPro" id="IPR016092">
    <property type="entry name" value="ATAP"/>
</dbReference>
<accession>A0A0K6IQ33</accession>
<dbReference type="HAMAP" id="MF_01380">
    <property type="entry name" value="Fe_S_insert_ErpA"/>
    <property type="match status" value="1"/>
</dbReference>
<keyword evidence="3 4" id="KW-0411">Iron-sulfur</keyword>
<dbReference type="STRING" id="1137284.GCA_001418205_02831"/>
<dbReference type="InterPro" id="IPR023063">
    <property type="entry name" value="ErpA_proteobact"/>
</dbReference>
<keyword evidence="7" id="KW-1185">Reference proteome</keyword>